<gene>
    <name evidence="1" type="ORF">GP486_001858</name>
</gene>
<proteinExistence type="predicted"/>
<evidence type="ECO:0000313" key="1">
    <source>
        <dbReference type="EMBL" id="KAH0564749.1"/>
    </source>
</evidence>
<reference evidence="1" key="1">
    <citation type="submission" date="2021-03" db="EMBL/GenBank/DDBJ databases">
        <title>Comparative genomics and phylogenomic investigation of the class Geoglossomycetes provide insights into ecological specialization and systematics.</title>
        <authorList>
            <person name="Melie T."/>
            <person name="Pirro S."/>
            <person name="Miller A.N."/>
            <person name="Quandt A."/>
        </authorList>
    </citation>
    <scope>NUCLEOTIDE SEQUENCE</scope>
    <source>
        <strain evidence="1">CAQ_001_2017</strain>
    </source>
</reference>
<protein>
    <submittedName>
        <fullName evidence="1">Uncharacterized protein</fullName>
    </submittedName>
</protein>
<dbReference type="EMBL" id="JAGHQM010000184">
    <property type="protein sequence ID" value="KAH0564749.1"/>
    <property type="molecule type" value="Genomic_DNA"/>
</dbReference>
<evidence type="ECO:0000313" key="2">
    <source>
        <dbReference type="Proteomes" id="UP000750711"/>
    </source>
</evidence>
<sequence>MRSTLPLEHLIKRSPAVKHVNELFSRHWEGTLPEDWVKASIRRSEYPELLQEIAQNEDLRGYVEDKIRFDYDPDDNWIAIRMPTAICEYFTVQFQQAIVSQFGAIADQVPDYLAKATRSKVMRVYFYRVATPHRTGDIYAITALMAYSDSSVLVSQRSFRSLILPKSEKVQSSR</sequence>
<keyword evidence="2" id="KW-1185">Reference proteome</keyword>
<comment type="caution">
    <text evidence="1">The sequence shown here is derived from an EMBL/GenBank/DDBJ whole genome shotgun (WGS) entry which is preliminary data.</text>
</comment>
<dbReference type="AlphaFoldDB" id="A0A9P8LG16"/>
<accession>A0A9P8LG16</accession>
<organism evidence="1 2">
    <name type="scientific">Trichoglossum hirsutum</name>
    <dbReference type="NCBI Taxonomy" id="265104"/>
    <lineage>
        <taxon>Eukaryota</taxon>
        <taxon>Fungi</taxon>
        <taxon>Dikarya</taxon>
        <taxon>Ascomycota</taxon>
        <taxon>Pezizomycotina</taxon>
        <taxon>Geoglossomycetes</taxon>
        <taxon>Geoglossales</taxon>
        <taxon>Geoglossaceae</taxon>
        <taxon>Trichoglossum</taxon>
    </lineage>
</organism>
<dbReference type="Proteomes" id="UP000750711">
    <property type="component" value="Unassembled WGS sequence"/>
</dbReference>
<name>A0A9P8LG16_9PEZI</name>